<dbReference type="Pfam" id="PF01478">
    <property type="entry name" value="Peptidase_A24"/>
    <property type="match status" value="1"/>
</dbReference>
<dbReference type="RefSeq" id="WP_075191553.1">
    <property type="nucleotide sequence ID" value="NZ_RBIM01000005.1"/>
</dbReference>
<keyword evidence="5" id="KW-0808">Transferase</keyword>
<dbReference type="Gene3D" id="1.20.120.1220">
    <property type="match status" value="1"/>
</dbReference>
<keyword evidence="3" id="KW-1133">Transmembrane helix</keyword>
<proteinExistence type="inferred from homology"/>
<dbReference type="EMBL" id="RBIM01000005">
    <property type="protein sequence ID" value="RKQ96178.1"/>
    <property type="molecule type" value="Genomic_DNA"/>
</dbReference>
<comment type="similarity">
    <text evidence="1 2">Belongs to the peptidase A24 family.</text>
</comment>
<evidence type="ECO:0000256" key="1">
    <source>
        <dbReference type="ARBA" id="ARBA00005801"/>
    </source>
</evidence>
<dbReference type="GO" id="GO:0006465">
    <property type="term" value="P:signal peptide processing"/>
    <property type="evidence" value="ECO:0007669"/>
    <property type="project" value="TreeGrafter"/>
</dbReference>
<feature type="transmembrane region" description="Helical" evidence="3">
    <location>
        <begin position="37"/>
        <end position="68"/>
    </location>
</feature>
<feature type="transmembrane region" description="Helical" evidence="3">
    <location>
        <begin position="89"/>
        <end position="122"/>
    </location>
</feature>
<feature type="domain" description="Prepilin type IV endopeptidase peptidase" evidence="4">
    <location>
        <begin position="9"/>
        <end position="114"/>
    </location>
</feature>
<organism evidence="5 6">
    <name type="scientific">Maricaulis maris</name>
    <dbReference type="NCBI Taxonomy" id="74318"/>
    <lineage>
        <taxon>Bacteria</taxon>
        <taxon>Pseudomonadati</taxon>
        <taxon>Pseudomonadota</taxon>
        <taxon>Alphaproteobacteria</taxon>
        <taxon>Maricaulales</taxon>
        <taxon>Maricaulaceae</taxon>
        <taxon>Maricaulis</taxon>
    </lineage>
</organism>
<evidence type="ECO:0000313" key="6">
    <source>
        <dbReference type="Proteomes" id="UP000273675"/>
    </source>
</evidence>
<dbReference type="InterPro" id="IPR014032">
    <property type="entry name" value="Peptidase_A24A_bac"/>
</dbReference>
<evidence type="ECO:0000256" key="3">
    <source>
        <dbReference type="SAM" id="Phobius"/>
    </source>
</evidence>
<keyword evidence="3" id="KW-0812">Transmembrane</keyword>
<dbReference type="GO" id="GO:0032259">
    <property type="term" value="P:methylation"/>
    <property type="evidence" value="ECO:0007669"/>
    <property type="project" value="UniProtKB-KW"/>
</dbReference>
<evidence type="ECO:0000259" key="4">
    <source>
        <dbReference type="Pfam" id="PF01478"/>
    </source>
</evidence>
<dbReference type="GO" id="GO:0004190">
    <property type="term" value="F:aspartic-type endopeptidase activity"/>
    <property type="evidence" value="ECO:0007669"/>
    <property type="project" value="InterPro"/>
</dbReference>
<sequence length="160" mass="16716">MIHIHLATIILIIALGWLAWTDARSLRLPDIGTLPLIAIGILMNAILLGTPGASLVGAALGYGSFVAIETGYRRLRGRDGLGRGDAKLLAAAGAWCGGWLLPLIVLVGALSALVAIGAIALIRRQSPDAGQPFPFGPWLALGFFAGWVHRAYGPGLFPAF</sequence>
<dbReference type="PANTHER" id="PTHR30487">
    <property type="entry name" value="TYPE 4 PREPILIN-LIKE PROTEINS LEADER PEPTIDE-PROCESSING ENZYME"/>
    <property type="match status" value="1"/>
</dbReference>
<comment type="caution">
    <text evidence="5">The sequence shown here is derived from an EMBL/GenBank/DDBJ whole genome shotgun (WGS) entry which is preliminary data.</text>
</comment>
<gene>
    <name evidence="5" type="ORF">C7435_2430</name>
</gene>
<feature type="transmembrane region" description="Helical" evidence="3">
    <location>
        <begin position="134"/>
        <end position="152"/>
    </location>
</feature>
<reference evidence="5 6" key="1">
    <citation type="submission" date="2018-10" db="EMBL/GenBank/DDBJ databases">
        <title>Genomic Encyclopedia of Type Strains, Phase IV (KMG-IV): sequencing the most valuable type-strain genomes for metagenomic binning, comparative biology and taxonomic classification.</title>
        <authorList>
            <person name="Goeker M."/>
        </authorList>
    </citation>
    <scope>NUCLEOTIDE SEQUENCE [LARGE SCALE GENOMIC DNA]</scope>
    <source>
        <strain evidence="5 6">DSM 4734</strain>
    </source>
</reference>
<dbReference type="AlphaFoldDB" id="A0A495D330"/>
<evidence type="ECO:0000313" key="5">
    <source>
        <dbReference type="EMBL" id="RKQ96178.1"/>
    </source>
</evidence>
<name>A0A495D330_9PROT</name>
<dbReference type="GO" id="GO:0005886">
    <property type="term" value="C:plasma membrane"/>
    <property type="evidence" value="ECO:0007669"/>
    <property type="project" value="TreeGrafter"/>
</dbReference>
<keyword evidence="5" id="KW-0489">Methyltransferase</keyword>
<dbReference type="PANTHER" id="PTHR30487:SF0">
    <property type="entry name" value="PREPILIN LEADER PEPTIDASE_N-METHYLTRANSFERASE-RELATED"/>
    <property type="match status" value="1"/>
</dbReference>
<dbReference type="Proteomes" id="UP000273675">
    <property type="component" value="Unassembled WGS sequence"/>
</dbReference>
<dbReference type="InterPro" id="IPR050882">
    <property type="entry name" value="Prepilin_peptidase/N-MTase"/>
</dbReference>
<dbReference type="PRINTS" id="PR00864">
    <property type="entry name" value="PREPILNPTASE"/>
</dbReference>
<accession>A0A495D330</accession>
<dbReference type="InterPro" id="IPR000045">
    <property type="entry name" value="Prepilin_IV_endopep_pep"/>
</dbReference>
<keyword evidence="3" id="KW-0472">Membrane</keyword>
<dbReference type="GO" id="GO:0008168">
    <property type="term" value="F:methyltransferase activity"/>
    <property type="evidence" value="ECO:0007669"/>
    <property type="project" value="UniProtKB-KW"/>
</dbReference>
<evidence type="ECO:0000256" key="2">
    <source>
        <dbReference type="RuleBase" id="RU003793"/>
    </source>
</evidence>
<protein>
    <submittedName>
        <fullName evidence="5">Leader peptidase HopD/leader peptidase (Prepilin peptidase)/N-methyltransferase</fullName>
    </submittedName>
</protein>